<feature type="domain" description="Polymerase/histidinol phosphatase N-terminal" evidence="1">
    <location>
        <begin position="8"/>
        <end position="73"/>
    </location>
</feature>
<dbReference type="EMBL" id="UOGB01000236">
    <property type="protein sequence ID" value="VAX22377.1"/>
    <property type="molecule type" value="Genomic_DNA"/>
</dbReference>
<protein>
    <submittedName>
        <fullName evidence="2">FIG00031715: Predicted metal-dependent phosphoesterases (PHP family)</fullName>
    </submittedName>
</protein>
<dbReference type="InterPro" id="IPR052018">
    <property type="entry name" value="PHP_domain"/>
</dbReference>
<dbReference type="InterPro" id="IPR016195">
    <property type="entry name" value="Pol/histidinol_Pase-like"/>
</dbReference>
<dbReference type="InterPro" id="IPR004013">
    <property type="entry name" value="PHP_dom"/>
</dbReference>
<dbReference type="SMART" id="SM00481">
    <property type="entry name" value="POLIIIAc"/>
    <property type="match status" value="1"/>
</dbReference>
<name>A0A3B1D0W9_9ZZZZ</name>
<dbReference type="Gene3D" id="3.20.20.140">
    <property type="entry name" value="Metal-dependent hydrolases"/>
    <property type="match status" value="1"/>
</dbReference>
<dbReference type="GO" id="GO:0004534">
    <property type="term" value="F:5'-3' RNA exonuclease activity"/>
    <property type="evidence" value="ECO:0007669"/>
    <property type="project" value="TreeGrafter"/>
</dbReference>
<dbReference type="InterPro" id="IPR003141">
    <property type="entry name" value="Pol/His_phosphatase_N"/>
</dbReference>
<evidence type="ECO:0000313" key="2">
    <source>
        <dbReference type="EMBL" id="VAX22377.1"/>
    </source>
</evidence>
<dbReference type="Gene3D" id="1.10.150.650">
    <property type="match status" value="1"/>
</dbReference>
<dbReference type="GO" id="GO:0035312">
    <property type="term" value="F:5'-3' DNA exonuclease activity"/>
    <property type="evidence" value="ECO:0007669"/>
    <property type="project" value="TreeGrafter"/>
</dbReference>
<gene>
    <name evidence="2" type="ORF">MNBD_NITROSPINAE03-302</name>
</gene>
<dbReference type="PANTHER" id="PTHR42924">
    <property type="entry name" value="EXONUCLEASE"/>
    <property type="match status" value="1"/>
</dbReference>
<reference evidence="2" key="1">
    <citation type="submission" date="2018-06" db="EMBL/GenBank/DDBJ databases">
        <authorList>
            <person name="Zhirakovskaya E."/>
        </authorList>
    </citation>
    <scope>NUCLEOTIDE SEQUENCE</scope>
</reference>
<evidence type="ECO:0000259" key="1">
    <source>
        <dbReference type="SMART" id="SM00481"/>
    </source>
</evidence>
<proteinExistence type="predicted"/>
<accession>A0A3B1D0W9</accession>
<dbReference type="SUPFAM" id="SSF89550">
    <property type="entry name" value="PHP domain-like"/>
    <property type="match status" value="1"/>
</dbReference>
<dbReference type="CDD" id="cd07438">
    <property type="entry name" value="PHP_HisPPase_AMP"/>
    <property type="match status" value="1"/>
</dbReference>
<dbReference type="PANTHER" id="PTHR42924:SF3">
    <property type="entry name" value="POLYMERASE_HISTIDINOL PHOSPHATASE N-TERMINAL DOMAIN-CONTAINING PROTEIN"/>
    <property type="match status" value="1"/>
</dbReference>
<sequence>MVENGPFVDLHLHSTCSDGGDTPEEIVLKASKLGFSCVSITDHDTCKGYKKAHGAALKHGVELISGIEVSTSLGNRSVHILGYMVNPKSEAIEKIVSTAEKGRLERMKRIVSKLCKLGYRVDIGGVIRFTGEGVLGRFLLAKYLVSIKQFKSTHEVFSKVLGDEKPAFEPVPGFSPSEAIELISEAGGVSSLAHPGGSFSTEEIEGFIKAGLDGIEAFTPHHGPADEQKYMDIASRHNLLVTGGSDSHGNPDYRRQIGSVKLPYRLVESIKERTAQEVTTG</sequence>
<organism evidence="2">
    <name type="scientific">hydrothermal vent metagenome</name>
    <dbReference type="NCBI Taxonomy" id="652676"/>
    <lineage>
        <taxon>unclassified sequences</taxon>
        <taxon>metagenomes</taxon>
        <taxon>ecological metagenomes</taxon>
    </lineage>
</organism>
<dbReference type="Pfam" id="PF02811">
    <property type="entry name" value="PHP"/>
    <property type="match status" value="1"/>
</dbReference>
<dbReference type="AlphaFoldDB" id="A0A3B1D0W9"/>